<keyword evidence="2" id="KW-0378">Hydrolase</keyword>
<evidence type="ECO:0000256" key="1">
    <source>
        <dbReference type="ARBA" id="ARBA00022741"/>
    </source>
</evidence>
<dbReference type="GO" id="GO:0005524">
    <property type="term" value="F:ATP binding"/>
    <property type="evidence" value="ECO:0007669"/>
    <property type="project" value="UniProtKB-KW"/>
</dbReference>
<dbReference type="InterPro" id="IPR006500">
    <property type="entry name" value="Helicase_put_C_phage/plasmid"/>
</dbReference>
<dbReference type="Pfam" id="PF08706">
    <property type="entry name" value="D5_N"/>
    <property type="match status" value="1"/>
</dbReference>
<dbReference type="Proteomes" id="UP000251842">
    <property type="component" value="Chromosome"/>
</dbReference>
<dbReference type="GO" id="GO:0016787">
    <property type="term" value="F:hydrolase activity"/>
    <property type="evidence" value="ECO:0007669"/>
    <property type="project" value="UniProtKB-KW"/>
</dbReference>
<dbReference type="Gene3D" id="3.40.50.300">
    <property type="entry name" value="P-loop containing nucleotide triphosphate hydrolases"/>
    <property type="match status" value="1"/>
</dbReference>
<evidence type="ECO:0000313" key="7">
    <source>
        <dbReference type="Proteomes" id="UP000251842"/>
    </source>
</evidence>
<protein>
    <recommendedName>
        <fullName evidence="5">SF3 helicase domain-containing protein</fullName>
    </recommendedName>
</protein>
<dbReference type="SUPFAM" id="SSF52540">
    <property type="entry name" value="P-loop containing nucleoside triphosphate hydrolases"/>
    <property type="match status" value="1"/>
</dbReference>
<proteinExistence type="predicted"/>
<dbReference type="Gene3D" id="3.30.70.1790">
    <property type="entry name" value="RepB DNA-primase, N-terminal domain"/>
    <property type="match status" value="1"/>
</dbReference>
<keyword evidence="3" id="KW-0067">ATP-binding</keyword>
<dbReference type="InterPro" id="IPR027417">
    <property type="entry name" value="P-loop_NTPase"/>
</dbReference>
<dbReference type="InterPro" id="IPR051620">
    <property type="entry name" value="ORF904-like_C"/>
</dbReference>
<dbReference type="PANTHER" id="PTHR35372">
    <property type="entry name" value="ATP BINDING PROTEIN-RELATED"/>
    <property type="match status" value="1"/>
</dbReference>
<organism evidence="6 7">
    <name type="scientific">Solilutibacter oculi</name>
    <dbReference type="NCBI Taxonomy" id="2698682"/>
    <lineage>
        <taxon>Bacteria</taxon>
        <taxon>Pseudomonadati</taxon>
        <taxon>Pseudomonadota</taxon>
        <taxon>Gammaproteobacteria</taxon>
        <taxon>Lysobacterales</taxon>
        <taxon>Lysobacteraceae</taxon>
        <taxon>Solilutibacter</taxon>
    </lineage>
</organism>
<reference evidence="7" key="1">
    <citation type="submission" date="2018-05" db="EMBL/GenBank/DDBJ databases">
        <title>Luteimonas pekinense sp. nov., isolated from human Meibomian gland secretions, Beijing, China.</title>
        <authorList>
            <person name="Wen T."/>
            <person name="Bai H."/>
            <person name="Lv H."/>
        </authorList>
    </citation>
    <scope>NUCLEOTIDE SEQUENCE [LARGE SCALE GENOMIC DNA]</scope>
    <source>
        <strain evidence="7">83-4</strain>
    </source>
</reference>
<evidence type="ECO:0000256" key="2">
    <source>
        <dbReference type="ARBA" id="ARBA00022801"/>
    </source>
</evidence>
<dbReference type="InterPro" id="IPR014015">
    <property type="entry name" value="Helicase_SF3_DNA-vir"/>
</dbReference>
<evidence type="ECO:0000313" key="6">
    <source>
        <dbReference type="EMBL" id="AXA84447.1"/>
    </source>
</evidence>
<name>A0A344J5Y7_9GAMM</name>
<dbReference type="InterPro" id="IPR014818">
    <property type="entry name" value="Phage/plasmid_primase_P4_C"/>
</dbReference>
<dbReference type="PROSITE" id="PS51206">
    <property type="entry name" value="SF3_HELICASE_1"/>
    <property type="match status" value="1"/>
</dbReference>
<evidence type="ECO:0000259" key="5">
    <source>
        <dbReference type="PROSITE" id="PS51206"/>
    </source>
</evidence>
<evidence type="ECO:0000256" key="3">
    <source>
        <dbReference type="ARBA" id="ARBA00022840"/>
    </source>
</evidence>
<feature type="region of interest" description="Disordered" evidence="4">
    <location>
        <begin position="14"/>
        <end position="42"/>
    </location>
</feature>
<keyword evidence="7" id="KW-1185">Reference proteome</keyword>
<accession>A0A344J5Y7</accession>
<sequence>MVVSRRLRIMAADDSLRSSIQPSRNHSGHTPHHGEPSGATPATPAAQAIAFAKAIDPDASQFEFRTFAETGRNGPAGKHRKGVTELAAFLIWCDEQGRAAFMVINEGGQDDASINRVRAHFVDIDRKDFESDEACERAIRFALEGRHHDTDPMPPDWPAPSIVVSSGGGGAHAYWLVKNCEPALFTKIQRELARKFNGDASCSNLSRVMRVPGSIHRKGWPTPVELVACNPARRYTLEQLRHGLSLNIVADQSERQPAVCDADPSDDPVLRVIGPYIKADGRTGPHSRVDVICPNHSNHSLPDGLSSTVYMPHGYNGRARGFRCLHGGCVEVTLKDFLTFVGYSDEENCPNFNSDDGLACRFVNWLDGRAMYSRGMWYVWQNSHWLEDSTEIRRLLKTFAKELSLEIGRRYGAAAGGGDSAAKTRLKTSYKLLDVRKQEDVLKAAAVMLTISEGELDAVHWSLSTPNGEVDLRTGTLSTAAPMTRSTNCTSVPYSSDADCPRWRQFLREIFVTDEVISYAQRFFGYALTGETREETMLAGYGCGANGKSVFAEAIRSVLGTYVVTADPSVITAGTRQSGAASPDTARLVGKRLALLNESRLGDKLDDGMIKKLVSIEKMAARRLYGNPFEFTPTAKLFLRTNNKPQVHDGSDGMWRRLQLLPFERHFPRASRDPQLLEKLLEECEGILSWMVQGAVDWYRTGLRPPAIVKEATKAYRAESDTLGEWLSDRVEHGGFTPTAALLHDYVRYTGVKQPVSVQAFARALAAHGFSPHRTQHSRGFKVTLKTITATDFV</sequence>
<dbReference type="KEGG" id="lue:DCD74_06875"/>
<dbReference type="InterPro" id="IPR045455">
    <property type="entry name" value="NrS-1_pol-like_helicase"/>
</dbReference>
<dbReference type="CDD" id="cd00525">
    <property type="entry name" value="AE_Prim_S_like"/>
    <property type="match status" value="1"/>
</dbReference>
<evidence type="ECO:0000256" key="4">
    <source>
        <dbReference type="SAM" id="MobiDB-lite"/>
    </source>
</evidence>
<dbReference type="AlphaFoldDB" id="A0A344J5Y7"/>
<dbReference type="Pfam" id="PF19263">
    <property type="entry name" value="DUF5906"/>
    <property type="match status" value="1"/>
</dbReference>
<dbReference type="EMBL" id="CP029556">
    <property type="protein sequence ID" value="AXA84447.1"/>
    <property type="molecule type" value="Genomic_DNA"/>
</dbReference>
<dbReference type="PANTHER" id="PTHR35372:SF2">
    <property type="entry name" value="SF3 HELICASE DOMAIN-CONTAINING PROTEIN"/>
    <property type="match status" value="1"/>
</dbReference>
<dbReference type="SMART" id="SM00885">
    <property type="entry name" value="D5_N"/>
    <property type="match status" value="1"/>
</dbReference>
<gene>
    <name evidence="6" type="ORF">DCD74_06875</name>
</gene>
<feature type="domain" description="SF3 helicase" evidence="5">
    <location>
        <begin position="515"/>
        <end position="676"/>
    </location>
</feature>
<keyword evidence="1" id="KW-0547">Nucleotide-binding</keyword>
<dbReference type="NCBIfam" id="TIGR01613">
    <property type="entry name" value="primase_Cterm"/>
    <property type="match status" value="1"/>
</dbReference>
<dbReference type="OrthoDB" id="784829at2"/>